<dbReference type="GO" id="GO:0003677">
    <property type="term" value="F:DNA binding"/>
    <property type="evidence" value="ECO:0007669"/>
    <property type="project" value="UniProtKB-KW"/>
</dbReference>
<dbReference type="SUPFAM" id="SSF46785">
    <property type="entry name" value="Winged helix' DNA-binding domain"/>
    <property type="match status" value="1"/>
</dbReference>
<keyword evidence="3" id="KW-0804">Transcription</keyword>
<evidence type="ECO:0000259" key="4">
    <source>
        <dbReference type="PROSITE" id="PS50949"/>
    </source>
</evidence>
<dbReference type="GeneID" id="34223451"/>
<accession>A0A075LPT4</accession>
<evidence type="ECO:0000256" key="2">
    <source>
        <dbReference type="ARBA" id="ARBA00023125"/>
    </source>
</evidence>
<dbReference type="PANTHER" id="PTHR38445:SF9">
    <property type="entry name" value="HTH-TYPE TRANSCRIPTIONAL REPRESSOR YTRA"/>
    <property type="match status" value="1"/>
</dbReference>
<dbReference type="EMBL" id="CP008877">
    <property type="protein sequence ID" value="AIF68364.1"/>
    <property type="molecule type" value="Genomic_DNA"/>
</dbReference>
<evidence type="ECO:0000313" key="6">
    <source>
        <dbReference type="Proteomes" id="UP000027980"/>
    </source>
</evidence>
<dbReference type="Gene3D" id="1.10.10.10">
    <property type="entry name" value="Winged helix-like DNA-binding domain superfamily/Winged helix DNA-binding domain"/>
    <property type="match status" value="1"/>
</dbReference>
<dbReference type="InterPro" id="IPR036388">
    <property type="entry name" value="WH-like_DNA-bd_sf"/>
</dbReference>
<sequence length="117" mass="13626">MIEISIYKEVAEDIKRKIISGKYDPGQQLQSILSLAELYNVNKNTVQMALVNLREEELVITVRGKGNFVTDSIEKIELIKECEKRRRYEEFLRAMSKLGYNDKSIQAEIEVHLKRHG</sequence>
<name>A0A075LPT4_9BACI</name>
<keyword evidence="5" id="KW-0614">Plasmid</keyword>
<keyword evidence="1" id="KW-0805">Transcription regulation</keyword>
<feature type="domain" description="HTH gntR-type" evidence="4">
    <location>
        <begin position="4"/>
        <end position="72"/>
    </location>
</feature>
<dbReference type="CDD" id="cd07377">
    <property type="entry name" value="WHTH_GntR"/>
    <property type="match status" value="1"/>
</dbReference>
<evidence type="ECO:0000256" key="1">
    <source>
        <dbReference type="ARBA" id="ARBA00023015"/>
    </source>
</evidence>
<proteinExistence type="predicted"/>
<gene>
    <name evidence="5" type="ORF">GZ22_18145</name>
</gene>
<reference evidence="5 6" key="1">
    <citation type="submission" date="2014-07" db="EMBL/GenBank/DDBJ databases">
        <title>Complete genome sequence of a moderately halophilic bacterium Terribacillus aidingensis MP602, isolated from Cryptomeria fortunei in Tianmu mountain in China.</title>
        <authorList>
            <person name="Wang Y."/>
            <person name="Lu P."/>
            <person name="Zhang L."/>
        </authorList>
    </citation>
    <scope>NUCLEOTIDE SEQUENCE [LARGE SCALE GENOMIC DNA]</scope>
    <source>
        <strain evidence="5 6">MP602</strain>
        <plasmid evidence="5 6">pT1</plasmid>
    </source>
</reference>
<dbReference type="KEGG" id="tap:GZ22_18145"/>
<dbReference type="PROSITE" id="PS50949">
    <property type="entry name" value="HTH_GNTR"/>
    <property type="match status" value="1"/>
</dbReference>
<dbReference type="SMART" id="SM00345">
    <property type="entry name" value="HTH_GNTR"/>
    <property type="match status" value="1"/>
</dbReference>
<dbReference type="HOGENOM" id="CLU_017584_10_0_9"/>
<dbReference type="RefSeq" id="WP_041592286.1">
    <property type="nucleotide sequence ID" value="NZ_CP008877.1"/>
</dbReference>
<dbReference type="AlphaFoldDB" id="A0A075LPT4"/>
<dbReference type="GO" id="GO:0003700">
    <property type="term" value="F:DNA-binding transcription factor activity"/>
    <property type="evidence" value="ECO:0007669"/>
    <property type="project" value="InterPro"/>
</dbReference>
<evidence type="ECO:0000313" key="5">
    <source>
        <dbReference type="EMBL" id="AIF68364.1"/>
    </source>
</evidence>
<dbReference type="Proteomes" id="UP000027980">
    <property type="component" value="Plasmid pT1"/>
</dbReference>
<keyword evidence="2" id="KW-0238">DNA-binding</keyword>
<evidence type="ECO:0000256" key="3">
    <source>
        <dbReference type="ARBA" id="ARBA00023163"/>
    </source>
</evidence>
<dbReference type="OrthoDB" id="9801546at2"/>
<dbReference type="InterPro" id="IPR000524">
    <property type="entry name" value="Tscrpt_reg_HTH_GntR"/>
</dbReference>
<dbReference type="InterPro" id="IPR036390">
    <property type="entry name" value="WH_DNA-bd_sf"/>
</dbReference>
<protein>
    <recommendedName>
        <fullName evidence="4">HTH gntR-type domain-containing protein</fullName>
    </recommendedName>
</protein>
<organism evidence="5 6">
    <name type="scientific">Terribacillus saccharophilus</name>
    <dbReference type="NCBI Taxonomy" id="361277"/>
    <lineage>
        <taxon>Bacteria</taxon>
        <taxon>Bacillati</taxon>
        <taxon>Bacillota</taxon>
        <taxon>Bacilli</taxon>
        <taxon>Bacillales</taxon>
        <taxon>Bacillaceae</taxon>
        <taxon>Terribacillus</taxon>
    </lineage>
</organism>
<dbReference type="Pfam" id="PF00392">
    <property type="entry name" value="GntR"/>
    <property type="match status" value="1"/>
</dbReference>
<dbReference type="PANTHER" id="PTHR38445">
    <property type="entry name" value="HTH-TYPE TRANSCRIPTIONAL REPRESSOR YTRA"/>
    <property type="match status" value="1"/>
</dbReference>
<geneLocation type="plasmid" evidence="5 6">
    <name>pT1</name>
</geneLocation>